<dbReference type="AlphaFoldDB" id="Q5DFI9"/>
<evidence type="ECO:0000256" key="1">
    <source>
        <dbReference type="SAM" id="MobiDB-lite"/>
    </source>
</evidence>
<sequence length="122" mass="14201">MHARTASKSFLSERNDEGNDTESFIPGNSSKIFKNVQNLRFVQEKALPDLFLMHEFLHANTIWIRELIRSQRDCYKNISIKTDPWLQLDEAFNSNANITLIDSIEEINWDKICCINVGLQEL</sequence>
<proteinExistence type="evidence at transcript level"/>
<protein>
    <submittedName>
        <fullName evidence="2">SJCHGC07912 protein</fullName>
    </submittedName>
</protein>
<feature type="region of interest" description="Disordered" evidence="1">
    <location>
        <begin position="1"/>
        <end position="24"/>
    </location>
</feature>
<reference evidence="2" key="2">
    <citation type="journal article" date="2006" name="PLoS Pathog.">
        <title>New perspectives on host-parasite interplay by comparative transcriptomic and proteomic analyses of Schistosoma japonicum.</title>
        <authorList>
            <person name="Liu F."/>
            <person name="Lu J."/>
            <person name="Hu W."/>
            <person name="Wang S.Y."/>
            <person name="Cui S.J."/>
            <person name="Chi M."/>
            <person name="Yan Q."/>
            <person name="Wang X.R."/>
            <person name="Song H.D."/>
            <person name="Xu X.N."/>
            <person name="Wang J.J."/>
            <person name="Zhang X.L."/>
            <person name="Zhang X."/>
            <person name="Wang Z.Q."/>
            <person name="Xue C.L."/>
            <person name="Brindley P.J."/>
            <person name="McManus D.P."/>
            <person name="Yang P.Y."/>
            <person name="Feng Z."/>
            <person name="Chen Z."/>
            <person name="Han Z.G."/>
        </authorList>
    </citation>
    <scope>NUCLEOTIDE SEQUENCE</scope>
</reference>
<accession>Q5DFI9</accession>
<organism evidence="2">
    <name type="scientific">Schistosoma japonicum</name>
    <name type="common">Blood fluke</name>
    <dbReference type="NCBI Taxonomy" id="6182"/>
    <lineage>
        <taxon>Eukaryota</taxon>
        <taxon>Metazoa</taxon>
        <taxon>Spiralia</taxon>
        <taxon>Lophotrochozoa</taxon>
        <taxon>Platyhelminthes</taxon>
        <taxon>Trematoda</taxon>
        <taxon>Digenea</taxon>
        <taxon>Strigeidida</taxon>
        <taxon>Schistosomatoidea</taxon>
        <taxon>Schistosomatidae</taxon>
        <taxon>Schistosoma</taxon>
    </lineage>
</organism>
<evidence type="ECO:0000313" key="2">
    <source>
        <dbReference type="EMBL" id="AAW25417.1"/>
    </source>
</evidence>
<name>Q5DFI9_SCHJA</name>
<reference evidence="2" key="1">
    <citation type="submission" date="2004-11" db="EMBL/GenBank/DDBJ databases">
        <title>The full-length cDNA sequences of Schistosoma japonicum genes.</title>
        <authorList>
            <person name="Han Z."/>
        </authorList>
    </citation>
    <scope>NUCLEOTIDE SEQUENCE</scope>
</reference>
<dbReference type="EMBL" id="AY813685">
    <property type="protein sequence ID" value="AAW25417.1"/>
    <property type="molecule type" value="mRNA"/>
</dbReference>
<feature type="compositionally biased region" description="Polar residues" evidence="1">
    <location>
        <begin position="1"/>
        <end position="10"/>
    </location>
</feature>